<evidence type="ECO:0000313" key="8">
    <source>
        <dbReference type="Proteomes" id="UP000268094"/>
    </source>
</evidence>
<proteinExistence type="inferred from homology"/>
<dbReference type="AlphaFoldDB" id="A0A3A8HYZ8"/>
<dbReference type="Pfam" id="PF01027">
    <property type="entry name" value="Bax1-I"/>
    <property type="match status" value="1"/>
</dbReference>
<comment type="subcellular location">
    <subcellularLocation>
        <location evidence="1">Membrane</location>
        <topology evidence="1">Multi-pass membrane protein</topology>
    </subcellularLocation>
</comment>
<reference evidence="8" key="1">
    <citation type="submission" date="2018-09" db="EMBL/GenBank/DDBJ databases">
        <authorList>
            <person name="Livingstone P.G."/>
            <person name="Whitworth D.E."/>
        </authorList>
    </citation>
    <scope>NUCLEOTIDE SEQUENCE [LARGE SCALE GENOMIC DNA]</scope>
    <source>
        <strain evidence="8">CA054A</strain>
    </source>
</reference>
<keyword evidence="3 6" id="KW-0812">Transmembrane</keyword>
<comment type="caution">
    <text evidence="7">The sequence shown here is derived from an EMBL/GenBank/DDBJ whole genome shotgun (WGS) entry which is preliminary data.</text>
</comment>
<evidence type="ECO:0000256" key="1">
    <source>
        <dbReference type="ARBA" id="ARBA00004141"/>
    </source>
</evidence>
<name>A0A3A8HYZ8_9BACT</name>
<dbReference type="EMBL" id="RAVZ01000306">
    <property type="protein sequence ID" value="RKG76387.1"/>
    <property type="molecule type" value="Genomic_DNA"/>
</dbReference>
<feature type="transmembrane region" description="Helical" evidence="6">
    <location>
        <begin position="33"/>
        <end position="52"/>
    </location>
</feature>
<dbReference type="CDD" id="cd10432">
    <property type="entry name" value="BI-1-like_bacterial"/>
    <property type="match status" value="1"/>
</dbReference>
<evidence type="ECO:0000256" key="4">
    <source>
        <dbReference type="ARBA" id="ARBA00022989"/>
    </source>
</evidence>
<keyword evidence="4 6" id="KW-1133">Transmembrane helix</keyword>
<comment type="similarity">
    <text evidence="2 6">Belongs to the BI1 family.</text>
</comment>
<organism evidence="7 8">
    <name type="scientific">Corallococcus terminator</name>
    <dbReference type="NCBI Taxonomy" id="2316733"/>
    <lineage>
        <taxon>Bacteria</taxon>
        <taxon>Pseudomonadati</taxon>
        <taxon>Myxococcota</taxon>
        <taxon>Myxococcia</taxon>
        <taxon>Myxococcales</taxon>
        <taxon>Cystobacterineae</taxon>
        <taxon>Myxococcaceae</taxon>
        <taxon>Corallococcus</taxon>
    </lineage>
</organism>
<dbReference type="InterPro" id="IPR006214">
    <property type="entry name" value="Bax_inhibitor_1-related"/>
</dbReference>
<sequence>MAWESSGGWQSGRASEVDSVLMQESQRAFMTRVHGWMFAGLALTGVMAAVTLSNTAMLQAVAQYRMGLLLVQFGVVMALSFLAPRISGPVAAALFLGYSALTGVTLSVLFLIYTAGSIAQVFFITAAVYGTMAVYGTVTKKDLSGWKTFLYMGLVGIVIAGIVNLFMRNDAVSFVTACAGVLIFAGLTAYDIQKLREYHAGTGYKSTATVSIVGALTLYLDFINLFLSLMRLLGKRR</sequence>
<dbReference type="PANTHER" id="PTHR23291:SF50">
    <property type="entry name" value="PROTEIN LIFEGUARD 4"/>
    <property type="match status" value="1"/>
</dbReference>
<keyword evidence="8" id="KW-1185">Reference proteome</keyword>
<dbReference type="GO" id="GO:0005886">
    <property type="term" value="C:plasma membrane"/>
    <property type="evidence" value="ECO:0007669"/>
    <property type="project" value="TreeGrafter"/>
</dbReference>
<protein>
    <submittedName>
        <fullName evidence="7">Bax inhibitor-1/YccA family protein</fullName>
    </submittedName>
</protein>
<feature type="transmembrane region" description="Helical" evidence="6">
    <location>
        <begin position="149"/>
        <end position="167"/>
    </location>
</feature>
<evidence type="ECO:0000256" key="2">
    <source>
        <dbReference type="ARBA" id="ARBA00010350"/>
    </source>
</evidence>
<feature type="transmembrane region" description="Helical" evidence="6">
    <location>
        <begin position="174"/>
        <end position="192"/>
    </location>
</feature>
<dbReference type="RefSeq" id="WP_120544463.1">
    <property type="nucleotide sequence ID" value="NZ_RAVZ01000306.1"/>
</dbReference>
<feature type="transmembrane region" description="Helical" evidence="6">
    <location>
        <begin position="90"/>
        <end position="111"/>
    </location>
</feature>
<evidence type="ECO:0000256" key="6">
    <source>
        <dbReference type="RuleBase" id="RU004379"/>
    </source>
</evidence>
<keyword evidence="5 6" id="KW-0472">Membrane</keyword>
<evidence type="ECO:0000313" key="7">
    <source>
        <dbReference type="EMBL" id="RKG76387.1"/>
    </source>
</evidence>
<feature type="transmembrane region" description="Helical" evidence="6">
    <location>
        <begin position="212"/>
        <end position="233"/>
    </location>
</feature>
<evidence type="ECO:0000256" key="5">
    <source>
        <dbReference type="ARBA" id="ARBA00023136"/>
    </source>
</evidence>
<feature type="transmembrane region" description="Helical" evidence="6">
    <location>
        <begin position="118"/>
        <end position="137"/>
    </location>
</feature>
<accession>A0A3A8HYZ8</accession>
<gene>
    <name evidence="7" type="ORF">D7V88_32295</name>
</gene>
<dbReference type="Proteomes" id="UP000268094">
    <property type="component" value="Unassembled WGS sequence"/>
</dbReference>
<dbReference type="OrthoDB" id="9793828at2"/>
<evidence type="ECO:0000256" key="3">
    <source>
        <dbReference type="ARBA" id="ARBA00022692"/>
    </source>
</evidence>
<feature type="transmembrane region" description="Helical" evidence="6">
    <location>
        <begin position="64"/>
        <end position="84"/>
    </location>
</feature>
<dbReference type="PANTHER" id="PTHR23291">
    <property type="entry name" value="BAX INHIBITOR-RELATED"/>
    <property type="match status" value="1"/>
</dbReference>